<evidence type="ECO:0000256" key="5">
    <source>
        <dbReference type="ARBA" id="ARBA00023212"/>
    </source>
</evidence>
<evidence type="ECO:0000313" key="12">
    <source>
        <dbReference type="EMBL" id="QGN17838.1"/>
    </source>
</evidence>
<dbReference type="PANTHER" id="PTHR23065:SF7">
    <property type="entry name" value="NOSTRIN, ISOFORM H"/>
    <property type="match status" value="1"/>
</dbReference>
<dbReference type="InterPro" id="IPR031160">
    <property type="entry name" value="F_BAR_dom"/>
</dbReference>
<name>A0ABX6F007_KLUMA</name>
<feature type="compositionally biased region" description="Low complexity" evidence="9">
    <location>
        <begin position="433"/>
        <end position="447"/>
    </location>
</feature>
<dbReference type="SUPFAM" id="SSF103657">
    <property type="entry name" value="BAR/IMD domain-like"/>
    <property type="match status" value="1"/>
</dbReference>
<feature type="region of interest" description="Disordered" evidence="9">
    <location>
        <begin position="280"/>
        <end position="299"/>
    </location>
</feature>
<keyword evidence="3" id="KW-0963">Cytoplasm</keyword>
<dbReference type="InterPro" id="IPR001060">
    <property type="entry name" value="FCH_dom"/>
</dbReference>
<evidence type="ECO:0000256" key="3">
    <source>
        <dbReference type="ARBA" id="ARBA00022490"/>
    </source>
</evidence>
<keyword evidence="2 6" id="KW-0728">SH3 domain</keyword>
<feature type="domain" description="SH3" evidence="10">
    <location>
        <begin position="574"/>
        <end position="636"/>
    </location>
</feature>
<organism evidence="12 13">
    <name type="scientific">Kluyveromyces marxianus</name>
    <name type="common">Yeast</name>
    <name type="synonym">Candida kefyr</name>
    <dbReference type="NCBI Taxonomy" id="4911"/>
    <lineage>
        <taxon>Eukaryota</taxon>
        <taxon>Fungi</taxon>
        <taxon>Dikarya</taxon>
        <taxon>Ascomycota</taxon>
        <taxon>Saccharomycotina</taxon>
        <taxon>Saccharomycetes</taxon>
        <taxon>Saccharomycetales</taxon>
        <taxon>Saccharomycetaceae</taxon>
        <taxon>Kluyveromyces</taxon>
    </lineage>
</organism>
<feature type="compositionally biased region" description="Polar residues" evidence="9">
    <location>
        <begin position="280"/>
        <end position="296"/>
    </location>
</feature>
<dbReference type="Pfam" id="PF00611">
    <property type="entry name" value="FCH"/>
    <property type="match status" value="1"/>
</dbReference>
<feature type="compositionally biased region" description="Polar residues" evidence="9">
    <location>
        <begin position="407"/>
        <end position="422"/>
    </location>
</feature>
<feature type="domain" description="F-BAR" evidence="11">
    <location>
        <begin position="5"/>
        <end position="263"/>
    </location>
</feature>
<dbReference type="Proteomes" id="UP000422736">
    <property type="component" value="Chromosome 8"/>
</dbReference>
<dbReference type="Gene3D" id="2.30.30.40">
    <property type="entry name" value="SH3 Domains"/>
    <property type="match status" value="1"/>
</dbReference>
<dbReference type="InterPro" id="IPR036028">
    <property type="entry name" value="SH3-like_dom_sf"/>
</dbReference>
<dbReference type="EMBL" id="CP015060">
    <property type="protein sequence ID" value="QGN17838.1"/>
    <property type="molecule type" value="Genomic_DNA"/>
</dbReference>
<dbReference type="SMART" id="SM00326">
    <property type="entry name" value="SH3"/>
    <property type="match status" value="1"/>
</dbReference>
<dbReference type="SUPFAM" id="SSF50044">
    <property type="entry name" value="SH3-domain"/>
    <property type="match status" value="1"/>
</dbReference>
<evidence type="ECO:0000313" key="13">
    <source>
        <dbReference type="Proteomes" id="UP000422736"/>
    </source>
</evidence>
<evidence type="ECO:0000256" key="6">
    <source>
        <dbReference type="PROSITE-ProRule" id="PRU00192"/>
    </source>
</evidence>
<accession>A0ABX6F007</accession>
<protein>
    <submittedName>
        <fullName evidence="12">Cytokinesis protein 2</fullName>
    </submittedName>
</protein>
<dbReference type="PROSITE" id="PS51741">
    <property type="entry name" value="F_BAR"/>
    <property type="match status" value="1"/>
</dbReference>
<dbReference type="SMART" id="SM00055">
    <property type="entry name" value="FCH"/>
    <property type="match status" value="1"/>
</dbReference>
<keyword evidence="5" id="KW-0206">Cytoskeleton</keyword>
<dbReference type="PROSITE" id="PS50002">
    <property type="entry name" value="SH3"/>
    <property type="match status" value="1"/>
</dbReference>
<keyword evidence="13" id="KW-1185">Reference proteome</keyword>
<evidence type="ECO:0000256" key="2">
    <source>
        <dbReference type="ARBA" id="ARBA00022443"/>
    </source>
</evidence>
<keyword evidence="7 8" id="KW-0175">Coiled coil</keyword>
<gene>
    <name evidence="12" type="primary">HOF1</name>
    <name evidence="12" type="ORF">FIM1_5047</name>
</gene>
<feature type="compositionally biased region" description="Low complexity" evidence="9">
    <location>
        <begin position="523"/>
        <end position="535"/>
    </location>
</feature>
<feature type="coiled-coil region" evidence="8">
    <location>
        <begin position="121"/>
        <end position="166"/>
    </location>
</feature>
<sequence>MAQIYNYQESFWDEADQGAGVLLQHVGRGICTCELLLDCFTKRGELEMDYARRLGALSSRLMSNLDRYADYNNMAESLKYFHESQQSVAKSHSKAYERLSRENINTMSDFLRQFKARWTTIKGNVENLKKLKDEKKKALKALDQELQSAEDKLRECKINRDTALGQYQKGEYSREVDKWSSIVDESHRRKTVLHHEYKSARNHWFEEWRRISGELQELETQRIQVSRELLQQYAEFTSQPSEIELSLMEQLKQKLSSFTPELEISHFSYHHGTGRIKIKGSSNSLGGHKGSINSYASKDDRSISSRRVIDLTKNDRYVQNVKRLSTQLKNTRLSSINGVSADDKEQTQGRVRPQIITSTATASTSASTPIVDLEPVELRAFNNSSTDSPESPGRYSDPDMAADHKPTQYSDSSEETCSNPTDFTHKKNKPSYDSMTTSLSSMASSVDDSQRFAKSWNSQNRRKSRPSSVYSPTMDMDARFNEKNNTSNTDGKLQVPYGRRRKSLASDVESALEILEKEEPRPATSRTSSGASSSLTVSRTVIPLNNSLNIMRCKRLNVDGEQLTLPIVDSNRATVIKYAKAIYSYKEPNENNILNFNVGDILLLVECINDDWYVGEVYQGNKQHGLVPMNYVKTIG</sequence>
<evidence type="ECO:0000256" key="4">
    <source>
        <dbReference type="ARBA" id="ARBA00022553"/>
    </source>
</evidence>
<proteinExistence type="predicted"/>
<evidence type="ECO:0000256" key="1">
    <source>
        <dbReference type="ARBA" id="ARBA00004245"/>
    </source>
</evidence>
<feature type="region of interest" description="Disordered" evidence="9">
    <location>
        <begin position="336"/>
        <end position="369"/>
    </location>
</feature>
<dbReference type="Pfam" id="PF14604">
    <property type="entry name" value="SH3_9"/>
    <property type="match status" value="1"/>
</dbReference>
<dbReference type="CDD" id="cd00174">
    <property type="entry name" value="SH3"/>
    <property type="match status" value="1"/>
</dbReference>
<feature type="region of interest" description="Disordered" evidence="9">
    <location>
        <begin position="381"/>
        <end position="494"/>
    </location>
</feature>
<dbReference type="InterPro" id="IPR001452">
    <property type="entry name" value="SH3_domain"/>
</dbReference>
<evidence type="ECO:0000259" key="10">
    <source>
        <dbReference type="PROSITE" id="PS50002"/>
    </source>
</evidence>
<dbReference type="InterPro" id="IPR027267">
    <property type="entry name" value="AH/BAR_dom_sf"/>
</dbReference>
<dbReference type="Gene3D" id="1.20.1270.60">
    <property type="entry name" value="Arfaptin homology (AH) domain/BAR domain"/>
    <property type="match status" value="1"/>
</dbReference>
<feature type="compositionally biased region" description="Low complexity" evidence="9">
    <location>
        <begin position="357"/>
        <end position="368"/>
    </location>
</feature>
<evidence type="ECO:0000256" key="9">
    <source>
        <dbReference type="SAM" id="MobiDB-lite"/>
    </source>
</evidence>
<comment type="subcellular location">
    <subcellularLocation>
        <location evidence="1">Cytoplasm</location>
        <location evidence="1">Cytoskeleton</location>
    </subcellularLocation>
</comment>
<evidence type="ECO:0000256" key="8">
    <source>
        <dbReference type="SAM" id="Coils"/>
    </source>
</evidence>
<keyword evidence="4" id="KW-0597">Phosphoprotein</keyword>
<reference evidence="12 13" key="1">
    <citation type="submission" date="2016-03" db="EMBL/GenBank/DDBJ databases">
        <title>How can Kluyveromyces marxianus grow so fast - potential evolutionary course in Saccharomyces Complex revealed by comparative genomics.</title>
        <authorList>
            <person name="Mo W."/>
            <person name="Lu W."/>
            <person name="Yang X."/>
            <person name="Qi J."/>
            <person name="Lv H."/>
        </authorList>
    </citation>
    <scope>NUCLEOTIDE SEQUENCE [LARGE SCALE GENOMIC DNA]</scope>
    <source>
        <strain evidence="12 13">FIM1</strain>
    </source>
</reference>
<evidence type="ECO:0000259" key="11">
    <source>
        <dbReference type="PROSITE" id="PS51741"/>
    </source>
</evidence>
<feature type="region of interest" description="Disordered" evidence="9">
    <location>
        <begin position="515"/>
        <end position="535"/>
    </location>
</feature>
<evidence type="ECO:0000256" key="7">
    <source>
        <dbReference type="PROSITE-ProRule" id="PRU01077"/>
    </source>
</evidence>
<dbReference type="PANTHER" id="PTHR23065">
    <property type="entry name" value="PROLINE-SERINE-THREONINE PHOSPHATASE INTERACTING PROTEIN 1"/>
    <property type="match status" value="1"/>
</dbReference>